<comment type="caution">
    <text evidence="1">The sequence shown here is derived from an EMBL/GenBank/DDBJ whole genome shotgun (WGS) entry which is preliminary data.</text>
</comment>
<proteinExistence type="predicted"/>
<dbReference type="EMBL" id="AWQX01000386">
    <property type="protein sequence ID" value="EST18818.1"/>
    <property type="molecule type" value="Genomic_DNA"/>
</dbReference>
<reference evidence="1 2" key="1">
    <citation type="journal article" date="2014" name="Genome Announc.">
        <title>Draft Genome Sequence of Streptomyces roseochromogenes subsp. oscitans DS 12.976, Producer of the Aminocoumarin Antibiotic Clorobiocin.</title>
        <authorList>
            <person name="Ruckert C."/>
            <person name="Kalinowski J."/>
            <person name="Heide L."/>
            <person name="Apel A.K."/>
        </authorList>
    </citation>
    <scope>NUCLEOTIDE SEQUENCE [LARGE SCALE GENOMIC DNA]</scope>
    <source>
        <strain evidence="1 2">DS 12.976</strain>
    </source>
</reference>
<dbReference type="AlphaFoldDB" id="V6JGI8"/>
<sequence length="49" mass="4835">MATATSAVAATPVTHVATKAAPAWSHGGHGGGDENKCGNGLLDLLNFCN</sequence>
<dbReference type="Proteomes" id="UP000017984">
    <property type="component" value="Chromosome"/>
</dbReference>
<accession>V6JGI8</accession>
<evidence type="ECO:0000313" key="2">
    <source>
        <dbReference type="Proteomes" id="UP000017984"/>
    </source>
</evidence>
<gene>
    <name evidence="1" type="ORF">M878_43680</name>
</gene>
<protein>
    <submittedName>
        <fullName evidence="1">Uncharacterized protein</fullName>
    </submittedName>
</protein>
<keyword evidence="2" id="KW-1185">Reference proteome</keyword>
<evidence type="ECO:0000313" key="1">
    <source>
        <dbReference type="EMBL" id="EST18818.1"/>
    </source>
</evidence>
<dbReference type="HOGENOM" id="CLU_3141364_0_0_11"/>
<name>V6JGI8_STRRC</name>
<dbReference type="PATRIC" id="fig|1352936.5.peg.9051"/>
<organism evidence="1 2">
    <name type="scientific">Streptomyces roseochromogenus subsp. oscitans DS 12.976</name>
    <dbReference type="NCBI Taxonomy" id="1352936"/>
    <lineage>
        <taxon>Bacteria</taxon>
        <taxon>Bacillati</taxon>
        <taxon>Actinomycetota</taxon>
        <taxon>Actinomycetes</taxon>
        <taxon>Kitasatosporales</taxon>
        <taxon>Streptomycetaceae</taxon>
        <taxon>Streptomyces</taxon>
    </lineage>
</organism>